<gene>
    <name evidence="2" type="ORF">CGL2_11226024</name>
</gene>
<reference evidence="2" key="2">
    <citation type="journal article" date="2008" name="PLoS Biol.">
        <title>Population genomic analysis of strain variation in Leptospirillum group II bacteria involved in acid mine drainage formation.</title>
        <authorList>
            <person name="Simmons S.L."/>
            <person name="Dibartolo G."/>
            <person name="Denef V.J."/>
            <person name="Goltsman D.S."/>
            <person name="Thelen M.P."/>
            <person name="Banfield J.F."/>
        </authorList>
    </citation>
    <scope>NUCLEOTIDE SEQUENCE [LARGE SCALE GENOMIC DNA]</scope>
</reference>
<protein>
    <submittedName>
        <fullName evidence="2">Putative radical SAM family protein</fullName>
    </submittedName>
</protein>
<organism evidence="2">
    <name type="scientific">Leptospirillum sp. Group II '5-way CG'</name>
    <dbReference type="NCBI Taxonomy" id="419541"/>
    <lineage>
        <taxon>Bacteria</taxon>
        <taxon>Pseudomonadati</taxon>
        <taxon>Nitrospirota</taxon>
        <taxon>Nitrospiria</taxon>
        <taxon>Nitrospirales</taxon>
        <taxon>Nitrospiraceae</taxon>
        <taxon>Leptospirillum</taxon>
    </lineage>
</organism>
<feature type="region of interest" description="Disordered" evidence="1">
    <location>
        <begin position="43"/>
        <end position="72"/>
    </location>
</feature>
<accession>B6APB9</accession>
<proteinExistence type="predicted"/>
<name>B6APB9_9BACT</name>
<reference evidence="2" key="1">
    <citation type="journal article" date="2004" name="Nature">
        <title>Community structure and metabolism through reconstruction of microbial genomes from the environment.</title>
        <authorList>
            <person name="Tyson G.W."/>
            <person name="Chapman J."/>
            <person name="Hugenholtz P."/>
            <person name="Allen E.E."/>
            <person name="Ram R.J."/>
            <person name="Richardson P.M."/>
            <person name="Solovyev V.V."/>
            <person name="Rubin E.M."/>
            <person name="Rokhsar D.S."/>
            <person name="Banfield J.F."/>
        </authorList>
    </citation>
    <scope>NUCLEOTIDE SEQUENCE [LARGE SCALE GENOMIC DNA]</scope>
</reference>
<evidence type="ECO:0000256" key="1">
    <source>
        <dbReference type="SAM" id="MobiDB-lite"/>
    </source>
</evidence>
<sequence>HDQHDSLRRGRSLPTPQVFRFCDGAWRGRHDDLAGILLRMGTGPGAFSPKRTHPGTLSETVRPDEGKNEPQTVELQPQPFLSGISGRGTGLRLHSVGKPELLGSGLAKTLLPVKRRVCRIFLRTDEWHRLGPVWSQEREPPLPGLYGPLRIRTDSRTGCNIQHQKHSPVRPSRAFFLPDNLSDPASSPQVDLFTDPAGLICPERP</sequence>
<dbReference type="AlphaFoldDB" id="B6APB9"/>
<dbReference type="EMBL" id="DS995260">
    <property type="protein sequence ID" value="EDZ39105.1"/>
    <property type="molecule type" value="Genomic_DNA"/>
</dbReference>
<feature type="non-terminal residue" evidence="2">
    <location>
        <position position="1"/>
    </location>
</feature>
<evidence type="ECO:0000313" key="2">
    <source>
        <dbReference type="EMBL" id="EDZ39105.1"/>
    </source>
</evidence>